<dbReference type="EMBL" id="JAQQPM010000009">
    <property type="protein sequence ID" value="KAK2075376.1"/>
    <property type="molecule type" value="Genomic_DNA"/>
</dbReference>
<organism evidence="10 11">
    <name type="scientific">Phyllachora maydis</name>
    <dbReference type="NCBI Taxonomy" id="1825666"/>
    <lineage>
        <taxon>Eukaryota</taxon>
        <taxon>Fungi</taxon>
        <taxon>Dikarya</taxon>
        <taxon>Ascomycota</taxon>
        <taxon>Pezizomycotina</taxon>
        <taxon>Sordariomycetes</taxon>
        <taxon>Sordariomycetidae</taxon>
        <taxon>Phyllachorales</taxon>
        <taxon>Phyllachoraceae</taxon>
        <taxon>Phyllachora</taxon>
    </lineage>
</organism>
<evidence type="ECO:0000259" key="7">
    <source>
        <dbReference type="Pfam" id="PF00394"/>
    </source>
</evidence>
<name>A0AAD9MLC8_9PEZI</name>
<evidence type="ECO:0000256" key="1">
    <source>
        <dbReference type="ARBA" id="ARBA00010609"/>
    </source>
</evidence>
<dbReference type="InterPro" id="IPR001117">
    <property type="entry name" value="Cu-oxidase_2nd"/>
</dbReference>
<feature type="domain" description="Plastocyanin-like" evidence="8">
    <location>
        <begin position="454"/>
        <end position="568"/>
    </location>
</feature>
<feature type="domain" description="Plastocyanin-like" evidence="9">
    <location>
        <begin position="91"/>
        <end position="208"/>
    </location>
</feature>
<dbReference type="GO" id="GO:0005507">
    <property type="term" value="F:copper ion binding"/>
    <property type="evidence" value="ECO:0007669"/>
    <property type="project" value="InterPro"/>
</dbReference>
<reference evidence="10" key="1">
    <citation type="journal article" date="2023" name="Mol. Plant Microbe Interact.">
        <title>Elucidating the Obligate Nature and Biological Capacity of an Invasive Fungal Corn Pathogen.</title>
        <authorList>
            <person name="MacCready J.S."/>
            <person name="Roggenkamp E.M."/>
            <person name="Gdanetz K."/>
            <person name="Chilvers M.I."/>
        </authorList>
    </citation>
    <scope>NUCLEOTIDE SEQUENCE</scope>
    <source>
        <strain evidence="10">PM02</strain>
    </source>
</reference>
<evidence type="ECO:0000256" key="5">
    <source>
        <dbReference type="ARBA" id="ARBA00023008"/>
    </source>
</evidence>
<dbReference type="PANTHER" id="PTHR11709">
    <property type="entry name" value="MULTI-COPPER OXIDASE"/>
    <property type="match status" value="1"/>
</dbReference>
<evidence type="ECO:0000256" key="4">
    <source>
        <dbReference type="ARBA" id="ARBA00023002"/>
    </source>
</evidence>
<keyword evidence="2" id="KW-0479">Metal-binding</keyword>
<dbReference type="InterPro" id="IPR045087">
    <property type="entry name" value="Cu-oxidase_fam"/>
</dbReference>
<protein>
    <recommendedName>
        <fullName evidence="12">Multicopper oxidase</fullName>
    </recommendedName>
</protein>
<sequence length="603" mass="66073">MGLYNMGHHSGLTHTMPTVPTGMFNVVPALSQRSTNGLSDYGTLNARRLPSYLTNNPLPDGKPWGSKTDTHTNVYTDAADTGVARNYDFTITRAQISPDGYQMNNMFLVNGQFPGPLIEANWGDQIVVTVHNNITEDPEGFSMHWHGFLQSDTPWMDGVPGVTECPIVPGQSYTYSFNASMYGSTWYHSHYSAQYSSGVVGPMVIYGPSSATDANVIDVGPVMLSDWYHTEYWKILDEMLSPGASPLVYSVNNLINGKMNFDCSTVKSGDTTPCVSNAGISKFQFQTNKTHRLRLVNSGSEGVQRFSIDNHIMTVIANDFVPVQPYNTTVVTLGVGQRSDVLVTANAGGPESSFWMRSNITSCSLTNQPYAVAAVYYDQANTNSTPSSKSWDVSDPGTCTNDDLSTTIPLYAIPVTTPNTTKVMDVNIYTNGSNVDLWKFDNVSNRVDYNNPVLPMANQGNFSFPEATNVINFAGNQSIRILVNNSSPSSHPMHLHGHNYQVLAEGPGNWDGTIVRPDNPQRRDTQMVRANGHMLLQFDGNPGVWVFHCHIAWHASAGFLAIFLINPNNAVQNMQIPSPVTDTCSSWGTYSSGYKVDQIDSGD</sequence>
<dbReference type="FunFam" id="2.60.40.420:FF:000038">
    <property type="entry name" value="Extracellular dihydrogeodin oxidase/laccase"/>
    <property type="match status" value="1"/>
</dbReference>
<evidence type="ECO:0000259" key="8">
    <source>
        <dbReference type="Pfam" id="PF07731"/>
    </source>
</evidence>
<dbReference type="GO" id="GO:0016491">
    <property type="term" value="F:oxidoreductase activity"/>
    <property type="evidence" value="ECO:0007669"/>
    <property type="project" value="UniProtKB-KW"/>
</dbReference>
<keyword evidence="4" id="KW-0560">Oxidoreductase</keyword>
<dbReference type="InterPro" id="IPR011706">
    <property type="entry name" value="Cu-oxidase_C"/>
</dbReference>
<evidence type="ECO:0000256" key="2">
    <source>
        <dbReference type="ARBA" id="ARBA00022723"/>
    </source>
</evidence>
<dbReference type="SUPFAM" id="SSF49503">
    <property type="entry name" value="Cupredoxins"/>
    <property type="match status" value="3"/>
</dbReference>
<dbReference type="Gene3D" id="2.60.40.420">
    <property type="entry name" value="Cupredoxins - blue copper proteins"/>
    <property type="match status" value="3"/>
</dbReference>
<keyword evidence="3" id="KW-0677">Repeat</keyword>
<dbReference type="Pfam" id="PF00394">
    <property type="entry name" value="Cu-oxidase"/>
    <property type="match status" value="1"/>
</dbReference>
<dbReference type="PANTHER" id="PTHR11709:SF145">
    <property type="entry name" value="LCC1"/>
    <property type="match status" value="1"/>
</dbReference>
<comment type="similarity">
    <text evidence="1">Belongs to the multicopper oxidase family.</text>
</comment>
<evidence type="ECO:0000313" key="11">
    <source>
        <dbReference type="Proteomes" id="UP001217918"/>
    </source>
</evidence>
<dbReference type="CDD" id="cd13880">
    <property type="entry name" value="CuRO_2_MaLCC_like"/>
    <property type="match status" value="1"/>
</dbReference>
<dbReference type="InterPro" id="IPR008972">
    <property type="entry name" value="Cupredoxin"/>
</dbReference>
<dbReference type="FunFam" id="2.60.40.420:FF:000021">
    <property type="entry name" value="Extracellular dihydrogeodin oxidase/laccase"/>
    <property type="match status" value="1"/>
</dbReference>
<dbReference type="Proteomes" id="UP001217918">
    <property type="component" value="Unassembled WGS sequence"/>
</dbReference>
<accession>A0AAD9MLC8</accession>
<keyword evidence="6" id="KW-0325">Glycoprotein</keyword>
<evidence type="ECO:0000259" key="9">
    <source>
        <dbReference type="Pfam" id="PF07732"/>
    </source>
</evidence>
<dbReference type="CDD" id="cd13901">
    <property type="entry name" value="CuRO_3_MaLCC_like"/>
    <property type="match status" value="1"/>
</dbReference>
<feature type="domain" description="Plastocyanin-like" evidence="7">
    <location>
        <begin position="221"/>
        <end position="379"/>
    </location>
</feature>
<evidence type="ECO:0000313" key="10">
    <source>
        <dbReference type="EMBL" id="KAK2075376.1"/>
    </source>
</evidence>
<dbReference type="CDD" id="cd13854">
    <property type="entry name" value="CuRO_1_MaLCC_like"/>
    <property type="match status" value="1"/>
</dbReference>
<keyword evidence="11" id="KW-1185">Reference proteome</keyword>
<dbReference type="AlphaFoldDB" id="A0AAD9MLC8"/>
<evidence type="ECO:0000256" key="6">
    <source>
        <dbReference type="ARBA" id="ARBA00023180"/>
    </source>
</evidence>
<evidence type="ECO:0008006" key="12">
    <source>
        <dbReference type="Google" id="ProtNLM"/>
    </source>
</evidence>
<comment type="caution">
    <text evidence="10">The sequence shown here is derived from an EMBL/GenBank/DDBJ whole genome shotgun (WGS) entry which is preliminary data.</text>
</comment>
<dbReference type="Pfam" id="PF07732">
    <property type="entry name" value="Cu-oxidase_3"/>
    <property type="match status" value="1"/>
</dbReference>
<keyword evidence="5" id="KW-0186">Copper</keyword>
<dbReference type="Pfam" id="PF07731">
    <property type="entry name" value="Cu-oxidase_2"/>
    <property type="match status" value="1"/>
</dbReference>
<gene>
    <name evidence="10" type="ORF">P8C59_009505</name>
</gene>
<dbReference type="InterPro" id="IPR011707">
    <property type="entry name" value="Cu-oxidase-like_N"/>
</dbReference>
<proteinExistence type="inferred from homology"/>
<evidence type="ECO:0000256" key="3">
    <source>
        <dbReference type="ARBA" id="ARBA00022737"/>
    </source>
</evidence>